<comment type="caution">
    <text evidence="2">The sequence shown here is derived from an EMBL/GenBank/DDBJ whole genome shotgun (WGS) entry which is preliminary data.</text>
</comment>
<proteinExistence type="predicted"/>
<evidence type="ECO:0000313" key="2">
    <source>
        <dbReference type="EMBL" id="MBJ8341227.1"/>
    </source>
</evidence>
<dbReference type="SUPFAM" id="SSF53474">
    <property type="entry name" value="alpha/beta-Hydrolases"/>
    <property type="match status" value="1"/>
</dbReference>
<gene>
    <name evidence="2" type="ORF">JGU71_20280</name>
</gene>
<dbReference type="PANTHER" id="PTHR46438:SF11">
    <property type="entry name" value="LIPASE-RELATED"/>
    <property type="match status" value="1"/>
</dbReference>
<sequence length="264" mass="28578">MHYVRTGEGRPILLVHGLGSDLGNWDPIVPALVGAGREVIALDLPGFGDSPPRHGEVTIASLTDAVQEFIVEHELGDVDVVGSSMGARMVLEMARRGHGGAVVALDPGGFWSDNQVKIFGTTVGASIALVRRIQPVLPTLTANRVGRTALLLQFSAHPWRLDPGLVLRELRSFKRATRLDEALRALVHGPKQQGAPAGSLRARVVIGWGRNDRVTLPSQSVVAQELFPDASLHWFDDCGHFPHWDQPEQTARLILDPTSVTTTT</sequence>
<dbReference type="PANTHER" id="PTHR46438">
    <property type="entry name" value="ALPHA/BETA-HYDROLASES SUPERFAMILY PROTEIN"/>
    <property type="match status" value="1"/>
</dbReference>
<protein>
    <submittedName>
        <fullName evidence="2">Alpha/beta fold hydrolase</fullName>
    </submittedName>
</protein>
<dbReference type="InterPro" id="IPR029058">
    <property type="entry name" value="AB_hydrolase_fold"/>
</dbReference>
<dbReference type="Pfam" id="PF12697">
    <property type="entry name" value="Abhydrolase_6"/>
    <property type="match status" value="1"/>
</dbReference>
<reference evidence="2" key="1">
    <citation type="submission" date="2020-12" db="EMBL/GenBank/DDBJ databases">
        <title>Antrihabitans popcorni sp. nov. and Antrihabitans auranticaus sp. nov., isolated from a larva cave.</title>
        <authorList>
            <person name="Lee S.D."/>
            <person name="Kim I.S."/>
        </authorList>
    </citation>
    <scope>NUCLEOTIDE SEQUENCE</scope>
    <source>
        <strain evidence="2">YC3-6</strain>
    </source>
</reference>
<dbReference type="Gene3D" id="3.40.50.1820">
    <property type="entry name" value="alpha/beta hydrolase"/>
    <property type="match status" value="1"/>
</dbReference>
<keyword evidence="2" id="KW-0378">Hydrolase</keyword>
<dbReference type="Proteomes" id="UP000655868">
    <property type="component" value="Unassembled WGS sequence"/>
</dbReference>
<evidence type="ECO:0000313" key="3">
    <source>
        <dbReference type="Proteomes" id="UP000655868"/>
    </source>
</evidence>
<dbReference type="InterPro" id="IPR000639">
    <property type="entry name" value="Epox_hydrolase-like"/>
</dbReference>
<dbReference type="InterPro" id="IPR000073">
    <property type="entry name" value="AB_hydrolase_1"/>
</dbReference>
<evidence type="ECO:0000259" key="1">
    <source>
        <dbReference type="Pfam" id="PF12697"/>
    </source>
</evidence>
<accession>A0A934NU34</accession>
<dbReference type="AlphaFoldDB" id="A0A934NU34"/>
<keyword evidence="3" id="KW-1185">Reference proteome</keyword>
<dbReference type="EMBL" id="JAEMNV010000007">
    <property type="protein sequence ID" value="MBJ8341227.1"/>
    <property type="molecule type" value="Genomic_DNA"/>
</dbReference>
<organism evidence="2 3">
    <name type="scientific">Antrihabitans stalagmiti</name>
    <dbReference type="NCBI Taxonomy" id="2799499"/>
    <lineage>
        <taxon>Bacteria</taxon>
        <taxon>Bacillati</taxon>
        <taxon>Actinomycetota</taxon>
        <taxon>Actinomycetes</taxon>
        <taxon>Mycobacteriales</taxon>
        <taxon>Nocardiaceae</taxon>
        <taxon>Antrihabitans</taxon>
    </lineage>
</organism>
<feature type="domain" description="AB hydrolase-1" evidence="1">
    <location>
        <begin position="12"/>
        <end position="252"/>
    </location>
</feature>
<name>A0A934NU34_9NOCA</name>
<dbReference type="GO" id="GO:0016787">
    <property type="term" value="F:hydrolase activity"/>
    <property type="evidence" value="ECO:0007669"/>
    <property type="project" value="UniProtKB-KW"/>
</dbReference>
<dbReference type="PRINTS" id="PR00412">
    <property type="entry name" value="EPOXHYDRLASE"/>
</dbReference>
<dbReference type="PRINTS" id="PR00111">
    <property type="entry name" value="ABHYDROLASE"/>
</dbReference>